<feature type="signal peptide" evidence="1">
    <location>
        <begin position="1"/>
        <end position="22"/>
    </location>
</feature>
<protein>
    <recommendedName>
        <fullName evidence="4">TonB C-terminal domain-containing protein</fullName>
    </recommendedName>
</protein>
<evidence type="ECO:0000313" key="3">
    <source>
        <dbReference type="Proteomes" id="UP000216998"/>
    </source>
</evidence>
<dbReference type="RefSeq" id="WP_094452680.1">
    <property type="nucleotide sequence ID" value="NZ_NOXU01000011.1"/>
</dbReference>
<keyword evidence="3" id="KW-1185">Reference proteome</keyword>
<evidence type="ECO:0000313" key="2">
    <source>
        <dbReference type="EMBL" id="OYQ37699.1"/>
    </source>
</evidence>
<comment type="caution">
    <text evidence="2">The sequence shown here is derived from an EMBL/GenBank/DDBJ whole genome shotgun (WGS) entry which is preliminary data.</text>
</comment>
<evidence type="ECO:0008006" key="4">
    <source>
        <dbReference type="Google" id="ProtNLM"/>
    </source>
</evidence>
<dbReference type="Gene3D" id="1.25.40.10">
    <property type="entry name" value="Tetratricopeptide repeat domain"/>
    <property type="match status" value="1"/>
</dbReference>
<evidence type="ECO:0000256" key="1">
    <source>
        <dbReference type="SAM" id="SignalP"/>
    </source>
</evidence>
<reference evidence="2 3" key="1">
    <citation type="submission" date="2017-07" db="EMBL/GenBank/DDBJ databases">
        <title>Niveispirillum cyanobacteriorum sp. nov., isolated from cyanobacterial aggregates in a eutrophic lake.</title>
        <authorList>
            <person name="Cai H."/>
        </authorList>
    </citation>
    <scope>NUCLEOTIDE SEQUENCE [LARGE SCALE GENOMIC DNA]</scope>
    <source>
        <strain evidence="3">TH1-14</strain>
    </source>
</reference>
<dbReference type="SUPFAM" id="SSF48452">
    <property type="entry name" value="TPR-like"/>
    <property type="match status" value="1"/>
</dbReference>
<name>A0A255Z8C4_9PROT</name>
<dbReference type="InterPro" id="IPR011990">
    <property type="entry name" value="TPR-like_helical_dom_sf"/>
</dbReference>
<feature type="chain" id="PRO_5012445852" description="TonB C-terminal domain-containing protein" evidence="1">
    <location>
        <begin position="23"/>
        <end position="355"/>
    </location>
</feature>
<gene>
    <name evidence="2" type="ORF">CHU95_00600</name>
</gene>
<dbReference type="SUPFAM" id="SSF74653">
    <property type="entry name" value="TolA/TonB C-terminal domain"/>
    <property type="match status" value="1"/>
</dbReference>
<accession>A0A255Z8C4</accession>
<dbReference type="Gene3D" id="3.30.1150.10">
    <property type="match status" value="1"/>
</dbReference>
<dbReference type="EMBL" id="NOXU01000011">
    <property type="protein sequence ID" value="OYQ37699.1"/>
    <property type="molecule type" value="Genomic_DNA"/>
</dbReference>
<keyword evidence="1" id="KW-0732">Signal</keyword>
<dbReference type="Proteomes" id="UP000216998">
    <property type="component" value="Unassembled WGS sequence"/>
</dbReference>
<organism evidence="2 3">
    <name type="scientific">Niveispirillum lacus</name>
    <dbReference type="NCBI Taxonomy" id="1981099"/>
    <lineage>
        <taxon>Bacteria</taxon>
        <taxon>Pseudomonadati</taxon>
        <taxon>Pseudomonadota</taxon>
        <taxon>Alphaproteobacteria</taxon>
        <taxon>Rhodospirillales</taxon>
        <taxon>Azospirillaceae</taxon>
        <taxon>Niveispirillum</taxon>
    </lineage>
</organism>
<dbReference type="OrthoDB" id="8477281at2"/>
<sequence length="355" mass="38321">MFATKLIPAATCLLLLTTPVLAANTWQEANKASVALMVEGKLQPAFDLAWQAAELYEKAPNYKPGNHERLLLNAVDIFLQIQNPGKTPDMLQKALAAIGRHVADGAPETIALNEQLAKAYLVLGDKAKAKLIYERVATLYEKNYGADSVGSVSAQLELVRTAKAARDPATAQHYLDRIDGLTKGLPADHPIRLQVEFEQAMAGVDAGRDNAAAAQFRSIVRQARSSENVAVRSLARDSYGMLAFIAQRQGDPDTEDKMVEATRGLPQHVGGPQPLFRSVPEINDGTISGSATMELRVSTADGKVKEVRVLESSGDPKYVSMMSKSVLNWRFQPTANEGTPGSLITVRQNVSNAAS</sequence>
<proteinExistence type="predicted"/>
<dbReference type="AlphaFoldDB" id="A0A255Z8C4"/>